<dbReference type="Gene3D" id="6.10.340.10">
    <property type="match status" value="1"/>
</dbReference>
<reference evidence="12 13" key="1">
    <citation type="submission" date="2017-10" db="EMBL/GenBank/DDBJ databases">
        <title>Novel microbial diversity and functional potential in the marine mammal oral microbiome.</title>
        <authorList>
            <person name="Dudek N.K."/>
            <person name="Sun C.L."/>
            <person name="Burstein D."/>
            <person name="Kantor R.S."/>
            <person name="Aliaga Goltsman D.S."/>
            <person name="Bik E.M."/>
            <person name="Thomas B.C."/>
            <person name="Banfield J.F."/>
            <person name="Relman D.A."/>
        </authorList>
    </citation>
    <scope>NUCLEOTIDE SEQUENCE [LARGE SCALE GENOMIC DNA]</scope>
    <source>
        <strain evidence="12">DOLJORAL78_47_16</strain>
    </source>
</reference>
<dbReference type="AlphaFoldDB" id="A0A2G6KJY6"/>
<dbReference type="Pfam" id="PF00672">
    <property type="entry name" value="HAMP"/>
    <property type="match status" value="1"/>
</dbReference>
<evidence type="ECO:0000259" key="11">
    <source>
        <dbReference type="PROSITE" id="PS50885"/>
    </source>
</evidence>
<proteinExistence type="inferred from homology"/>
<dbReference type="EMBL" id="PDSK01000028">
    <property type="protein sequence ID" value="PIE35977.1"/>
    <property type="molecule type" value="Genomic_DNA"/>
</dbReference>
<evidence type="ECO:0000256" key="7">
    <source>
        <dbReference type="ARBA" id="ARBA00029447"/>
    </source>
</evidence>
<evidence type="ECO:0000313" key="12">
    <source>
        <dbReference type="EMBL" id="PIE35977.1"/>
    </source>
</evidence>
<feature type="transmembrane region" description="Helical" evidence="9">
    <location>
        <begin position="191"/>
        <end position="211"/>
    </location>
</feature>
<feature type="domain" description="Methyl-accepting transducer" evidence="10">
    <location>
        <begin position="362"/>
        <end position="598"/>
    </location>
</feature>
<comment type="caution">
    <text evidence="12">The sequence shown here is derived from an EMBL/GenBank/DDBJ whole genome shotgun (WGS) entry which is preliminary data.</text>
</comment>
<evidence type="ECO:0000256" key="3">
    <source>
        <dbReference type="ARBA" id="ARBA00022692"/>
    </source>
</evidence>
<dbReference type="PROSITE" id="PS50111">
    <property type="entry name" value="CHEMOTAXIS_TRANSDUC_2"/>
    <property type="match status" value="1"/>
</dbReference>
<dbReference type="GO" id="GO:0007165">
    <property type="term" value="P:signal transduction"/>
    <property type="evidence" value="ECO:0007669"/>
    <property type="project" value="UniProtKB-KW"/>
</dbReference>
<gene>
    <name evidence="12" type="ORF">CSA56_01965</name>
</gene>
<dbReference type="SUPFAM" id="SSF103190">
    <property type="entry name" value="Sensory domain-like"/>
    <property type="match status" value="1"/>
</dbReference>
<dbReference type="GO" id="GO:0005886">
    <property type="term" value="C:plasma membrane"/>
    <property type="evidence" value="ECO:0007669"/>
    <property type="project" value="UniProtKB-SubCell"/>
</dbReference>
<dbReference type="Gene3D" id="1.10.287.950">
    <property type="entry name" value="Methyl-accepting chemotaxis protein"/>
    <property type="match status" value="1"/>
</dbReference>
<keyword evidence="6 8" id="KW-0807">Transducer</keyword>
<sequence>MMKKEKESMKFTLRAKLVLSVSLVIFLVLGTTTFVSIQALRRDYLEALEWRAETLAQNIVSTIVKQYNLFLNREDIEQMLPGILESASLQCSQLYKLNEGKNIAHLAVINRSGEIIAHNDRSLWHTPVESDALRKHLARREQMTVLDGTAYHTLVPIFALEDVYIGTIDIGVPKDFVEKKIQGLLEQSIEVFLIFACVAFLAISILVHVLVTKPIRALITVGKKVAKGEFASMHSTSQEDGMAVHHKKKSSDEIGTLAVVFQNMIVYLQDMAYAATRIAAGDLSQTVLPRSDNDVLGMAFQQMSGYLNKMSAIATAIANGNLQHDLQPNNEHDVLGMAFHNMKSLRHAISHIIEETENVRTASESLSHISDHMALGAEQIAQQAQSVSSHSHQVSESMTSVSTATEEMSVNIREISHNAVDVTNVVATAVQIAQAANSAIHDLGARSREIGDIIKIITDITQQTNLLALNATIEAARAGELGKGFTVVANEIKELSREIAVSAEDITHKLEAMQSGTTTATEAITEMSTIIHQVDDRSRTIMIAVEEQHAMTNDISSTIAAVSKGSGEVTRSMLDVAAVTKNSGDQAVDVQRAAEELASFADHLQQLVGKFRV</sequence>
<dbReference type="PANTHER" id="PTHR32089:SF112">
    <property type="entry name" value="LYSOZYME-LIKE PROTEIN-RELATED"/>
    <property type="match status" value="1"/>
</dbReference>
<name>A0A2G6KJY6_9BACT</name>
<comment type="similarity">
    <text evidence="7">Belongs to the methyl-accepting chemotaxis (MCP) protein family.</text>
</comment>
<dbReference type="InterPro" id="IPR033463">
    <property type="entry name" value="sCache_3"/>
</dbReference>
<dbReference type="PANTHER" id="PTHR32089">
    <property type="entry name" value="METHYL-ACCEPTING CHEMOTAXIS PROTEIN MCPB"/>
    <property type="match status" value="1"/>
</dbReference>
<protein>
    <recommendedName>
        <fullName evidence="14">Methyl-accepting chemotaxis protein</fullName>
    </recommendedName>
</protein>
<dbReference type="SMART" id="SM00304">
    <property type="entry name" value="HAMP"/>
    <property type="match status" value="2"/>
</dbReference>
<dbReference type="SUPFAM" id="SSF58104">
    <property type="entry name" value="Methyl-accepting chemotaxis protein (MCP) signaling domain"/>
    <property type="match status" value="1"/>
</dbReference>
<evidence type="ECO:0000256" key="8">
    <source>
        <dbReference type="PROSITE-ProRule" id="PRU00284"/>
    </source>
</evidence>
<evidence type="ECO:0000256" key="4">
    <source>
        <dbReference type="ARBA" id="ARBA00022989"/>
    </source>
</evidence>
<evidence type="ECO:0000256" key="1">
    <source>
        <dbReference type="ARBA" id="ARBA00004651"/>
    </source>
</evidence>
<evidence type="ECO:0000256" key="2">
    <source>
        <dbReference type="ARBA" id="ARBA00022475"/>
    </source>
</evidence>
<dbReference type="Proteomes" id="UP000230821">
    <property type="component" value="Unassembled WGS sequence"/>
</dbReference>
<evidence type="ECO:0000256" key="6">
    <source>
        <dbReference type="ARBA" id="ARBA00023224"/>
    </source>
</evidence>
<feature type="domain" description="HAMP" evidence="11">
    <location>
        <begin position="301"/>
        <end position="354"/>
    </location>
</feature>
<evidence type="ECO:0000256" key="5">
    <source>
        <dbReference type="ARBA" id="ARBA00023136"/>
    </source>
</evidence>
<comment type="subcellular location">
    <subcellularLocation>
        <location evidence="1">Cell membrane</location>
        <topology evidence="1">Multi-pass membrane protein</topology>
    </subcellularLocation>
</comment>
<evidence type="ECO:0000256" key="9">
    <source>
        <dbReference type="SAM" id="Phobius"/>
    </source>
</evidence>
<keyword evidence="3 9" id="KW-0812">Transmembrane</keyword>
<dbReference type="InterPro" id="IPR004089">
    <property type="entry name" value="MCPsignal_dom"/>
</dbReference>
<keyword evidence="4 9" id="KW-1133">Transmembrane helix</keyword>
<dbReference type="Pfam" id="PF17203">
    <property type="entry name" value="sCache_3_2"/>
    <property type="match status" value="1"/>
</dbReference>
<dbReference type="InterPro" id="IPR029151">
    <property type="entry name" value="Sensor-like_sf"/>
</dbReference>
<dbReference type="SMART" id="SM00283">
    <property type="entry name" value="MA"/>
    <property type="match status" value="1"/>
</dbReference>
<accession>A0A2G6KJY6</accession>
<keyword evidence="5 9" id="KW-0472">Membrane</keyword>
<dbReference type="Pfam" id="PF00015">
    <property type="entry name" value="MCPsignal"/>
    <property type="match status" value="1"/>
</dbReference>
<keyword evidence="2" id="KW-1003">Cell membrane</keyword>
<dbReference type="InterPro" id="IPR003660">
    <property type="entry name" value="HAMP_dom"/>
</dbReference>
<evidence type="ECO:0000259" key="10">
    <source>
        <dbReference type="PROSITE" id="PS50111"/>
    </source>
</evidence>
<evidence type="ECO:0000313" key="13">
    <source>
        <dbReference type="Proteomes" id="UP000230821"/>
    </source>
</evidence>
<evidence type="ECO:0008006" key="14">
    <source>
        <dbReference type="Google" id="ProtNLM"/>
    </source>
</evidence>
<dbReference type="PROSITE" id="PS50885">
    <property type="entry name" value="HAMP"/>
    <property type="match status" value="1"/>
</dbReference>
<dbReference type="CDD" id="cd06225">
    <property type="entry name" value="HAMP"/>
    <property type="match status" value="2"/>
</dbReference>
<organism evidence="12 13">
    <name type="scientific">candidate division KSB3 bacterium</name>
    <dbReference type="NCBI Taxonomy" id="2044937"/>
    <lineage>
        <taxon>Bacteria</taxon>
        <taxon>candidate division KSB3</taxon>
    </lineage>
</organism>